<keyword evidence="5 10" id="KW-0285">Flavoprotein</keyword>
<dbReference type="InterPro" id="IPR003097">
    <property type="entry name" value="CysJ-like_FAD-binding"/>
</dbReference>
<dbReference type="RefSeq" id="XP_042918980.1">
    <property type="nucleotide sequence ID" value="XM_043069007.1"/>
</dbReference>
<dbReference type="Gene3D" id="2.40.30.10">
    <property type="entry name" value="Translation factors"/>
    <property type="match status" value="2"/>
</dbReference>
<dbReference type="OMA" id="DIMSIPR"/>
<dbReference type="SUPFAM" id="SSF52343">
    <property type="entry name" value="Ferredoxin reductase-like, C-terminal NADP-linked domain"/>
    <property type="match status" value="2"/>
</dbReference>
<dbReference type="InterPro" id="IPR023173">
    <property type="entry name" value="NADPH_Cyt_P450_Rdtase_alpha"/>
</dbReference>
<dbReference type="GO" id="GO:0050661">
    <property type="term" value="F:NADP binding"/>
    <property type="evidence" value="ECO:0007669"/>
    <property type="project" value="UniProtKB-UniRule"/>
</dbReference>
<feature type="domain" description="Flavodoxin-like" evidence="12">
    <location>
        <begin position="5"/>
        <end position="149"/>
    </location>
</feature>
<feature type="region of interest" description="Disordered" evidence="11">
    <location>
        <begin position="224"/>
        <end position="246"/>
    </location>
</feature>
<evidence type="ECO:0000256" key="8">
    <source>
        <dbReference type="ARBA" id="ARBA00022857"/>
    </source>
</evidence>
<comment type="cofactor">
    <cofactor evidence="2 10">
        <name>FAD</name>
        <dbReference type="ChEBI" id="CHEBI:57692"/>
    </cofactor>
</comment>
<dbReference type="Pfam" id="PF00258">
    <property type="entry name" value="Flavodoxin_1"/>
    <property type="match status" value="1"/>
</dbReference>
<dbReference type="InterPro" id="IPR029039">
    <property type="entry name" value="Flavoprotein-like_sf"/>
</dbReference>
<dbReference type="KEGG" id="cre:CHLRE_12g551850v5"/>
<keyword evidence="4 10" id="KW-0963">Cytoplasm</keyword>
<proteinExistence type="inferred from homology"/>
<dbReference type="PRINTS" id="PR00371">
    <property type="entry name" value="FPNCR"/>
</dbReference>
<evidence type="ECO:0000256" key="4">
    <source>
        <dbReference type="ARBA" id="ARBA00022490"/>
    </source>
</evidence>
<dbReference type="PANTHER" id="PTHR19384">
    <property type="entry name" value="NITRIC OXIDE SYNTHASE-RELATED"/>
    <property type="match status" value="1"/>
</dbReference>
<dbReference type="GO" id="GO:0050660">
    <property type="term" value="F:flavin adenine dinucleotide binding"/>
    <property type="evidence" value="ECO:0000318"/>
    <property type="project" value="GO_Central"/>
</dbReference>
<dbReference type="InParanoid" id="A0A2K3D634"/>
<dbReference type="ExpressionAtlas" id="A0A2K3D634">
    <property type="expression patterns" value="baseline"/>
</dbReference>
<dbReference type="PRINTS" id="PR00369">
    <property type="entry name" value="FLAVODOXIN"/>
</dbReference>
<dbReference type="SUPFAM" id="SSF52218">
    <property type="entry name" value="Flavoproteins"/>
    <property type="match status" value="1"/>
</dbReference>
<feature type="region of interest" description="Disordered" evidence="11">
    <location>
        <begin position="686"/>
        <end position="728"/>
    </location>
</feature>
<evidence type="ECO:0000313" key="15">
    <source>
        <dbReference type="Proteomes" id="UP000006906"/>
    </source>
</evidence>
<name>A0A2K3D634_CHLRE</name>
<dbReference type="InterPro" id="IPR001433">
    <property type="entry name" value="OxRdtase_FAD/NAD-bd"/>
</dbReference>
<evidence type="ECO:0000256" key="9">
    <source>
        <dbReference type="ARBA" id="ARBA00023002"/>
    </source>
</evidence>
<dbReference type="FunCoup" id="A0A2K3D634">
    <property type="interactions" value="1659"/>
</dbReference>
<dbReference type="GO" id="GO:0010181">
    <property type="term" value="F:FMN binding"/>
    <property type="evidence" value="ECO:0000318"/>
    <property type="project" value="GO_Central"/>
</dbReference>
<dbReference type="Gene3D" id="3.40.50.360">
    <property type="match status" value="1"/>
</dbReference>
<dbReference type="FunFam" id="3.40.50.360:FF:000015">
    <property type="entry name" value="NADPH-dependent diflavin oxidoreductase 1"/>
    <property type="match status" value="1"/>
</dbReference>
<feature type="binding site" evidence="10">
    <location>
        <position position="614"/>
    </location>
    <ligand>
        <name>NADP(+)</name>
        <dbReference type="ChEBI" id="CHEBI:58349"/>
    </ligand>
</feature>
<evidence type="ECO:0000313" key="14">
    <source>
        <dbReference type="EMBL" id="PNW75995.1"/>
    </source>
</evidence>
<keyword evidence="8 10" id="KW-0521">NADP</keyword>
<dbReference type="PROSITE" id="PS51384">
    <property type="entry name" value="FAD_FR"/>
    <property type="match status" value="1"/>
</dbReference>
<dbReference type="Pfam" id="PF00667">
    <property type="entry name" value="FAD_binding_1"/>
    <property type="match status" value="1"/>
</dbReference>
<comment type="similarity">
    <text evidence="10">In the N-terminal section; belongs to the flavodoxin family.</text>
</comment>
<feature type="binding site" evidence="10">
    <location>
        <begin position="58"/>
        <end position="61"/>
    </location>
    <ligand>
        <name>FMN</name>
        <dbReference type="ChEBI" id="CHEBI:58210"/>
    </ligand>
</feature>
<dbReference type="InterPro" id="IPR008254">
    <property type="entry name" value="Flavodoxin/NO_synth"/>
</dbReference>
<gene>
    <name evidence="14" type="ORF">CHLRE_12g551850v5</name>
</gene>
<keyword evidence="15" id="KW-1185">Reference proteome</keyword>
<protein>
    <recommendedName>
        <fullName evidence="10">NADPH-dependent diflavin oxidoreductase 1</fullName>
        <ecNumber evidence="10">1.18.1.-</ecNumber>
    </recommendedName>
    <alternativeName>
        <fullName evidence="10">NADPH-dependent FMN and FAD-containing oxidoreductase</fullName>
    </alternativeName>
</protein>
<feature type="domain" description="FAD-binding FR-type" evidence="13">
    <location>
        <begin position="330"/>
        <end position="600"/>
    </location>
</feature>
<dbReference type="EMBL" id="CM008973">
    <property type="protein sequence ID" value="PNW75995.1"/>
    <property type="molecule type" value="Genomic_DNA"/>
</dbReference>
<dbReference type="Gene3D" id="3.40.50.80">
    <property type="entry name" value="Nucleotide-binding domain of ferredoxin-NADP reductase (FNR) module"/>
    <property type="match status" value="1"/>
</dbReference>
<dbReference type="InterPro" id="IPR039261">
    <property type="entry name" value="FNR_nucleotide-bd"/>
</dbReference>
<evidence type="ECO:0000256" key="1">
    <source>
        <dbReference type="ARBA" id="ARBA00001917"/>
    </source>
</evidence>
<evidence type="ECO:0000259" key="12">
    <source>
        <dbReference type="PROSITE" id="PS50902"/>
    </source>
</evidence>
<dbReference type="PROSITE" id="PS50902">
    <property type="entry name" value="FLAVODOXIN_LIKE"/>
    <property type="match status" value="1"/>
</dbReference>
<feature type="binding site" evidence="10">
    <location>
        <begin position="11"/>
        <end position="16"/>
    </location>
    <ligand>
        <name>FMN</name>
        <dbReference type="ChEBI" id="CHEBI:58210"/>
    </ligand>
</feature>
<feature type="binding site" evidence="10">
    <location>
        <begin position="683"/>
        <end position="684"/>
    </location>
    <ligand>
        <name>NADP(+)</name>
        <dbReference type="ChEBI" id="CHEBI:58349"/>
    </ligand>
</feature>
<comment type="similarity">
    <text evidence="10">Belongs to the NADPH-dependent diflavin oxidoreductase NDOR1 family.</text>
</comment>
<comment type="subcellular location">
    <subcellularLocation>
        <location evidence="3 10">Cytoplasm</location>
    </subcellularLocation>
</comment>
<evidence type="ECO:0000256" key="5">
    <source>
        <dbReference type="ARBA" id="ARBA00022630"/>
    </source>
</evidence>
<feature type="region of interest" description="Disordered" evidence="11">
    <location>
        <begin position="405"/>
        <end position="434"/>
    </location>
</feature>
<evidence type="ECO:0000256" key="7">
    <source>
        <dbReference type="ARBA" id="ARBA00022827"/>
    </source>
</evidence>
<dbReference type="Proteomes" id="UP000006906">
    <property type="component" value="Chromosome 12"/>
</dbReference>
<dbReference type="GO" id="GO:0016226">
    <property type="term" value="P:iron-sulfur cluster assembly"/>
    <property type="evidence" value="ECO:0007669"/>
    <property type="project" value="UniProtKB-UniRule"/>
</dbReference>
<dbReference type="SUPFAM" id="SSF63380">
    <property type="entry name" value="Riboflavin synthase domain-like"/>
    <property type="match status" value="1"/>
</dbReference>
<feature type="binding site" evidence="10">
    <location>
        <begin position="568"/>
        <end position="571"/>
    </location>
    <ligand>
        <name>FAD</name>
        <dbReference type="ChEBI" id="CHEBI:57692"/>
    </ligand>
</feature>
<feature type="binding site" evidence="10">
    <location>
        <position position="854"/>
    </location>
    <ligand>
        <name>FAD</name>
        <dbReference type="ChEBI" id="CHEBI:57692"/>
    </ligand>
</feature>
<evidence type="ECO:0000256" key="2">
    <source>
        <dbReference type="ARBA" id="ARBA00001974"/>
    </source>
</evidence>
<reference evidence="14 15" key="1">
    <citation type="journal article" date="2007" name="Science">
        <title>The Chlamydomonas genome reveals the evolution of key animal and plant functions.</title>
        <authorList>
            <person name="Merchant S.S."/>
            <person name="Prochnik S.E."/>
            <person name="Vallon O."/>
            <person name="Harris E.H."/>
            <person name="Karpowicz S.J."/>
            <person name="Witman G.B."/>
            <person name="Terry A."/>
            <person name="Salamov A."/>
            <person name="Fritz-Laylin L.K."/>
            <person name="Marechal-Drouard L."/>
            <person name="Marshall W.F."/>
            <person name="Qu L.H."/>
            <person name="Nelson D.R."/>
            <person name="Sanderfoot A.A."/>
            <person name="Spalding M.H."/>
            <person name="Kapitonov V.V."/>
            <person name="Ren Q."/>
            <person name="Ferris P."/>
            <person name="Lindquist E."/>
            <person name="Shapiro H."/>
            <person name="Lucas S.M."/>
            <person name="Grimwood J."/>
            <person name="Schmutz J."/>
            <person name="Cardol P."/>
            <person name="Cerutti H."/>
            <person name="Chanfreau G."/>
            <person name="Chen C.L."/>
            <person name="Cognat V."/>
            <person name="Croft M.T."/>
            <person name="Dent R."/>
            <person name="Dutcher S."/>
            <person name="Fernandez E."/>
            <person name="Fukuzawa H."/>
            <person name="Gonzalez-Ballester D."/>
            <person name="Gonzalez-Halphen D."/>
            <person name="Hallmann A."/>
            <person name="Hanikenne M."/>
            <person name="Hippler M."/>
            <person name="Inwood W."/>
            <person name="Jabbari K."/>
            <person name="Kalanon M."/>
            <person name="Kuras R."/>
            <person name="Lefebvre P.A."/>
            <person name="Lemaire S.D."/>
            <person name="Lobanov A.V."/>
            <person name="Lohr M."/>
            <person name="Manuell A."/>
            <person name="Meier I."/>
            <person name="Mets L."/>
            <person name="Mittag M."/>
            <person name="Mittelmeier T."/>
            <person name="Moroney J.V."/>
            <person name="Moseley J."/>
            <person name="Napoli C."/>
            <person name="Nedelcu A.M."/>
            <person name="Niyogi K."/>
            <person name="Novoselov S.V."/>
            <person name="Paulsen I.T."/>
            <person name="Pazour G."/>
            <person name="Purton S."/>
            <person name="Ral J.P."/>
            <person name="Riano-Pachon D.M."/>
            <person name="Riekhof W."/>
            <person name="Rymarquis L."/>
            <person name="Schroda M."/>
            <person name="Stern D."/>
            <person name="Umen J."/>
            <person name="Willows R."/>
            <person name="Wilson N."/>
            <person name="Zimmer S.L."/>
            <person name="Allmer J."/>
            <person name="Balk J."/>
            <person name="Bisova K."/>
            <person name="Chen C.J."/>
            <person name="Elias M."/>
            <person name="Gendler K."/>
            <person name="Hauser C."/>
            <person name="Lamb M.R."/>
            <person name="Ledford H."/>
            <person name="Long J.C."/>
            <person name="Minagawa J."/>
            <person name="Page M.D."/>
            <person name="Pan J."/>
            <person name="Pootakham W."/>
            <person name="Roje S."/>
            <person name="Rose A."/>
            <person name="Stahlberg E."/>
            <person name="Terauchi A.M."/>
            <person name="Yang P."/>
            <person name="Ball S."/>
            <person name="Bowler C."/>
            <person name="Dieckmann C.L."/>
            <person name="Gladyshev V.N."/>
            <person name="Green P."/>
            <person name="Jorgensen R."/>
            <person name="Mayfield S."/>
            <person name="Mueller-Roeber B."/>
            <person name="Rajamani S."/>
            <person name="Sayre R.T."/>
            <person name="Brokstein P."/>
            <person name="Dubchak I."/>
            <person name="Goodstein D."/>
            <person name="Hornick L."/>
            <person name="Huang Y.W."/>
            <person name="Jhaveri J."/>
            <person name="Luo Y."/>
            <person name="Martinez D."/>
            <person name="Ngau W.C."/>
            <person name="Otillar B."/>
            <person name="Poliakov A."/>
            <person name="Porter A."/>
            <person name="Szajkowski L."/>
            <person name="Werner G."/>
            <person name="Zhou K."/>
            <person name="Grigoriev I.V."/>
            <person name="Rokhsar D.S."/>
            <person name="Grossman A.R."/>
        </authorList>
    </citation>
    <scope>NUCLEOTIDE SEQUENCE [LARGE SCALE GENOMIC DNA]</scope>
    <source>
        <strain evidence="15">CC-503</strain>
    </source>
</reference>
<dbReference type="InterPro" id="IPR001709">
    <property type="entry name" value="Flavoprot_Pyr_Nucl_cyt_Rdtase"/>
</dbReference>
<feature type="compositionally biased region" description="Low complexity" evidence="11">
    <location>
        <begin position="716"/>
        <end position="725"/>
    </location>
</feature>
<feature type="binding site" evidence="10">
    <location>
        <position position="131"/>
    </location>
    <ligand>
        <name>FMN</name>
        <dbReference type="ChEBI" id="CHEBI:58210"/>
    </ligand>
</feature>
<dbReference type="GO" id="GO:0016651">
    <property type="term" value="F:oxidoreductase activity, acting on NAD(P)H"/>
    <property type="evidence" value="ECO:0007669"/>
    <property type="project" value="UniProtKB-UniRule"/>
</dbReference>
<dbReference type="GO" id="GO:0005829">
    <property type="term" value="C:cytosol"/>
    <property type="evidence" value="ECO:0000318"/>
    <property type="project" value="GO_Central"/>
</dbReference>
<comment type="catalytic activity">
    <reaction evidence="10">
        <text>2 oxidized [2Fe-2S]-[protein] + NADPH = 2 reduced [2Fe-2S]-[protein] + NADP(+) + H(+)</text>
        <dbReference type="Rhea" id="RHEA:67716"/>
        <dbReference type="Rhea" id="RHEA-COMP:17327"/>
        <dbReference type="Rhea" id="RHEA-COMP:17328"/>
        <dbReference type="ChEBI" id="CHEBI:15378"/>
        <dbReference type="ChEBI" id="CHEBI:33737"/>
        <dbReference type="ChEBI" id="CHEBI:33738"/>
        <dbReference type="ChEBI" id="CHEBI:57783"/>
        <dbReference type="ChEBI" id="CHEBI:58349"/>
    </reaction>
</comment>
<dbReference type="InterPro" id="IPR017938">
    <property type="entry name" value="Riboflavin_synthase-like_b-brl"/>
</dbReference>
<evidence type="ECO:0000256" key="3">
    <source>
        <dbReference type="ARBA" id="ARBA00004496"/>
    </source>
</evidence>
<evidence type="ECO:0000256" key="11">
    <source>
        <dbReference type="SAM" id="MobiDB-lite"/>
    </source>
</evidence>
<keyword evidence="6 10" id="KW-0288">FMN</keyword>
<feature type="compositionally biased region" description="Low complexity" evidence="11">
    <location>
        <begin position="688"/>
        <end position="704"/>
    </location>
</feature>
<dbReference type="HAMAP" id="MF_03178">
    <property type="entry name" value="NDOR1"/>
    <property type="match status" value="1"/>
</dbReference>
<keyword evidence="9 10" id="KW-0560">Oxidoreductase</keyword>
<dbReference type="Gramene" id="PNW75995">
    <property type="protein sequence ID" value="PNW75995"/>
    <property type="gene ID" value="CHLRE_12g551850v5"/>
</dbReference>
<comment type="caution">
    <text evidence="10">Lacks conserved residue(s) required for the propagation of feature annotation.</text>
</comment>
<comment type="similarity">
    <text evidence="10">In the C-terminal section; belongs to the flavoprotein pyridine nucleotide cytochrome reductase family.</text>
</comment>
<feature type="compositionally biased region" description="Low complexity" evidence="11">
    <location>
        <begin position="224"/>
        <end position="241"/>
    </location>
</feature>
<organism evidence="14 15">
    <name type="scientific">Chlamydomonas reinhardtii</name>
    <name type="common">Chlamydomonas smithii</name>
    <dbReference type="NCBI Taxonomy" id="3055"/>
    <lineage>
        <taxon>Eukaryota</taxon>
        <taxon>Viridiplantae</taxon>
        <taxon>Chlorophyta</taxon>
        <taxon>core chlorophytes</taxon>
        <taxon>Chlorophyceae</taxon>
        <taxon>CS clade</taxon>
        <taxon>Chlamydomonadales</taxon>
        <taxon>Chlamydomonadaceae</taxon>
        <taxon>Chlamydomonas</taxon>
    </lineage>
</organism>
<feature type="region of interest" description="Disordered" evidence="11">
    <location>
        <begin position="300"/>
        <end position="322"/>
    </location>
</feature>
<comment type="cofactor">
    <cofactor evidence="1 10">
        <name>FMN</name>
        <dbReference type="ChEBI" id="CHEBI:58210"/>
    </cofactor>
</comment>
<dbReference type="EC" id="1.18.1.-" evidence="10"/>
<evidence type="ECO:0000256" key="10">
    <source>
        <dbReference type="HAMAP-Rule" id="MF_03178"/>
    </source>
</evidence>
<dbReference type="GeneID" id="5719674"/>
<dbReference type="GO" id="GO:0005634">
    <property type="term" value="C:nucleus"/>
    <property type="evidence" value="ECO:0007669"/>
    <property type="project" value="UniProtKB-ARBA"/>
</dbReference>
<dbReference type="FunFam" id="2.40.30.10:FF:000281">
    <property type="entry name" value="NADPH-dependent diflavin oxidoreductase 1"/>
    <property type="match status" value="1"/>
</dbReference>
<dbReference type="OrthoDB" id="1856718at2759"/>
<dbReference type="GO" id="GO:0160246">
    <property type="term" value="F:NADPH-iron-sulfur [2Fe-2S] protein oxidoreductase activity"/>
    <property type="evidence" value="ECO:0007669"/>
    <property type="project" value="InterPro"/>
</dbReference>
<keyword evidence="7 10" id="KW-0274">FAD</keyword>
<dbReference type="PANTHER" id="PTHR19384:SF10">
    <property type="entry name" value="NADPH-DEPENDENT DIFLAVIN OXIDOREDUCTASE 1"/>
    <property type="match status" value="1"/>
</dbReference>
<evidence type="ECO:0000256" key="6">
    <source>
        <dbReference type="ARBA" id="ARBA00022643"/>
    </source>
</evidence>
<dbReference type="Gene3D" id="1.20.990.10">
    <property type="entry name" value="NADPH-cytochrome p450 Reductase, Chain A, domain 3"/>
    <property type="match status" value="1"/>
</dbReference>
<accession>A0A2K3D634</accession>
<feature type="binding site" evidence="10">
    <location>
        <begin position="533"/>
        <end position="536"/>
    </location>
    <ligand>
        <name>FAD</name>
        <dbReference type="ChEBI" id="CHEBI:57692"/>
    </ligand>
</feature>
<feature type="compositionally biased region" description="Low complexity" evidence="11">
    <location>
        <begin position="414"/>
        <end position="427"/>
    </location>
</feature>
<evidence type="ECO:0000259" key="13">
    <source>
        <dbReference type="PROSITE" id="PS51384"/>
    </source>
</evidence>
<dbReference type="Pfam" id="PF00175">
    <property type="entry name" value="NAD_binding_1"/>
    <property type="match status" value="1"/>
</dbReference>
<comment type="function">
    <text evidence="10">NADPH-dependent reductase which is a central component of the cytosolic iron-sulfur (Fe-S) protein assembly (CIA) machinery. Transfers electrons from NADPH via its FAD and FMN prosthetic groups to the [2Fe-2S] cluster of the anamorsin/DRE2 homolog, another key component of the CIA machinery. In turn, this reduced cluster provides electrons for assembly of cytosolic iron-sulfur cluster proteins.</text>
</comment>
<sequence length="855" mass="89803">MSNPLLILYGSQTGNAQDVAERIGREARLRLYSPRVVAMDSYDVTSLPAEPLVVFVTATTGQGEPPDNMRRFWRFLLRKSLPPDSLAGLRFGVFGLGDSGYPQYNVMAKKLDRRLEGLGARALLERGLGDDQHPSGFEAALDPWLTRLWPALRVVSPLPAGVPEPVVSEDALLELGPPKFRVTLLPRGGEAEAAARRALAARLAAEQPQVRGLAAVVLARGCSSSANGSSSSTNDSNGSSAMEDGGAQPKYLAQAADTAPADGAVGGGGGRLAHCRLAEAAAAATDFRRLLQAAAGAAPPDAGITAAQTPNGTPSGNGSASAAAVSYGPWRPYLARLVCNQRITAPDHFQDTRHVELDLEGSGLSYEPGDVISVLPMPSEAVADAFLTRLGLDGDQWARVELAAEGSGQDGSTAGLQQEQQEQEQGQQGAGGAGAAGVGPCAFTARVRSLVTGCLDIGGGSPRRYLFQVLLQSATAEHERERLSYFATADGRDDLYRYNQREGRTLLEVLQDFRSCAPPLARLLEAAPHLRPRQFSAASSPRLRGPAAAQLLVALVSYVTPYKRSRQGLCSAYLAGLEPKEGGEEVRVAVWTERGSLRMPRSLQTPLILVGPGTGVAPFRSFLEERCALARQAHAAGQPPPAPCFLFFGCRSPAADFYYQAQWEEYRRLGVLDREHGLITAFSRHTPEQQAQQGQAVQGQQAQGQGKGQEKGEGGEQQNAGAAAAPTSKVYVTQRIREHGALVWRLLNGLPPAAAAAPATAAVDNPATAAAAAPTAVHSAHSGAGEAAAQAAAPAAAAMEPAVVYVSGSAQKMPAGVAAAFADVAVAHGGLDKEAAAAWVRQLELRGRYFVEAWS</sequence>
<dbReference type="InterPro" id="IPR017927">
    <property type="entry name" value="FAD-bd_FR_type"/>
</dbReference>
<dbReference type="InterPro" id="IPR028879">
    <property type="entry name" value="NDOR1"/>
</dbReference>
<dbReference type="GO" id="GO:0016491">
    <property type="term" value="F:oxidoreductase activity"/>
    <property type="evidence" value="ECO:0000318"/>
    <property type="project" value="GO_Central"/>
</dbReference>
<dbReference type="InterPro" id="IPR001094">
    <property type="entry name" value="Flavdoxin-like"/>
</dbReference>
<dbReference type="STRING" id="3055.A0A2K3D634"/>
<dbReference type="AlphaFoldDB" id="A0A2K3D634"/>